<dbReference type="RefSeq" id="XP_001582885.1">
    <property type="nucleotide sequence ID" value="XM_001582835.1"/>
</dbReference>
<reference evidence="1" key="1">
    <citation type="submission" date="2006-10" db="EMBL/GenBank/DDBJ databases">
        <authorList>
            <person name="Amadeo P."/>
            <person name="Zhao Q."/>
            <person name="Wortman J."/>
            <person name="Fraser-Liggett C."/>
            <person name="Carlton J."/>
        </authorList>
    </citation>
    <scope>NUCLEOTIDE SEQUENCE</scope>
    <source>
        <strain evidence="1">G3</strain>
    </source>
</reference>
<dbReference type="Proteomes" id="UP000001542">
    <property type="component" value="Unassembled WGS sequence"/>
</dbReference>
<gene>
    <name evidence="1" type="ORF">TVAG_249590</name>
</gene>
<dbReference type="VEuPathDB" id="TrichDB:TVAG_249590"/>
<name>A2DCG2_TRIV3</name>
<reference evidence="1" key="2">
    <citation type="journal article" date="2007" name="Science">
        <title>Draft genome sequence of the sexually transmitted pathogen Trichomonas vaginalis.</title>
        <authorList>
            <person name="Carlton J.M."/>
            <person name="Hirt R.P."/>
            <person name="Silva J.C."/>
            <person name="Delcher A.L."/>
            <person name="Schatz M."/>
            <person name="Zhao Q."/>
            <person name="Wortman J.R."/>
            <person name="Bidwell S.L."/>
            <person name="Alsmark U.C.M."/>
            <person name="Besteiro S."/>
            <person name="Sicheritz-Ponten T."/>
            <person name="Noel C.J."/>
            <person name="Dacks J.B."/>
            <person name="Foster P.G."/>
            <person name="Simillion C."/>
            <person name="Van de Peer Y."/>
            <person name="Miranda-Saavedra D."/>
            <person name="Barton G.J."/>
            <person name="Westrop G.D."/>
            <person name="Mueller S."/>
            <person name="Dessi D."/>
            <person name="Fiori P.L."/>
            <person name="Ren Q."/>
            <person name="Paulsen I."/>
            <person name="Zhang H."/>
            <person name="Bastida-Corcuera F.D."/>
            <person name="Simoes-Barbosa A."/>
            <person name="Brown M.T."/>
            <person name="Hayes R.D."/>
            <person name="Mukherjee M."/>
            <person name="Okumura C.Y."/>
            <person name="Schneider R."/>
            <person name="Smith A.J."/>
            <person name="Vanacova S."/>
            <person name="Villalvazo M."/>
            <person name="Haas B.J."/>
            <person name="Pertea M."/>
            <person name="Feldblyum T.V."/>
            <person name="Utterback T.R."/>
            <person name="Shu C.L."/>
            <person name="Osoegawa K."/>
            <person name="de Jong P.J."/>
            <person name="Hrdy I."/>
            <person name="Horvathova L."/>
            <person name="Zubacova Z."/>
            <person name="Dolezal P."/>
            <person name="Malik S.B."/>
            <person name="Logsdon J.M. Jr."/>
            <person name="Henze K."/>
            <person name="Gupta A."/>
            <person name="Wang C.C."/>
            <person name="Dunne R.L."/>
            <person name="Upcroft J.A."/>
            <person name="Upcroft P."/>
            <person name="White O."/>
            <person name="Salzberg S.L."/>
            <person name="Tang P."/>
            <person name="Chiu C.-H."/>
            <person name="Lee Y.-S."/>
            <person name="Embley T.M."/>
            <person name="Coombs G.H."/>
            <person name="Mottram J.C."/>
            <person name="Tachezy J."/>
            <person name="Fraser-Liggett C.M."/>
            <person name="Johnson P.J."/>
        </authorList>
    </citation>
    <scope>NUCLEOTIDE SEQUENCE [LARGE SCALE GENOMIC DNA]</scope>
    <source>
        <strain evidence="1">G3</strain>
    </source>
</reference>
<sequence length="978" mass="113509">MFDGFQDLIGKIWDAVRSNSDTSQYEYKLQKLLTSFVVSENSNVSAEQFPTQTIDNIRGIVTSTNSTKIIRLSLILILYKVYIEIKSDNTSNKILDILKRAVQISFKEEEVKSIFVLISSKYYDNPSHLARYLTFIQTLNQCQSYDPKFPKVQSINVNIEFNGVIKSISIFDKWGHDQIIKLAKDLFGIKGDVKIDSNCKIEKNKIIKITATSNDNFSNSPKIPIVCQYKNEKRIISTITGTSIETLISIINHSFSKIIKSPCRYYVHGNKTFDISTKSSVNELSLQRGDVIEITKLVHFDDNSNMYNLYKKLFEIADGDDKKSADIAKVLFKQLPVDPIWKAQLYEGQLLSDTFKDLPVSEQEFILEQIMSEESLRNNFYNYRGYDRVVDLYLRKGKLTDQIRSLLEGGNFVYYKLQDILFSLYKAKEFSLAKKLLKEARNGNDIAIHYLPDPEKMKIIMKNLNQNEQSKFISTFSDNDIEMAYFKEVCGDGGNDSVNYQLLESEIQKIVSGEDAKQFFEKITSKKNYPLLEKLCLAKINVALTHIDNFVLPLLTNSDEKAVECGKKIFSAIVDRLSDQNGIISVLQGISRFVSNSKEKLCRDNPKKEPEFFLEFPIDKIFDHISEKKLLNEKTYQSMIDILISYHEKYQVFDGNSLAIAKCLIEFPKQIIFPEDFQNEEEEEYAFYDSFDDDDDDEKKAQINLLDKAIISVAYCNEYMKELMTSIVAKIRRNDKIENYRKLHFVRNGLLDAILHNDNRNFIRQAEMVDDDNFQKIVDLYEMPISSEDDKKSVFKKCCELGIDSNLDKNVLPFILIKALSMKEKGDNNDDLVINVFQSVFNNIPVPTNHNNVSEADILCVNIFKPYINEWFESKSLENIVIKTAFLYNSIRDFHRKIVKKYSDQIVNYITETILADDTEYRENTARYYERFAKTIKLSIEIEPQNKQKYAPLLEKISEHITNKLHRKKWEPYFAIFK</sequence>
<evidence type="ECO:0000313" key="2">
    <source>
        <dbReference type="Proteomes" id="UP000001542"/>
    </source>
</evidence>
<keyword evidence="2" id="KW-1185">Reference proteome</keyword>
<proteinExistence type="predicted"/>
<dbReference type="KEGG" id="tva:5467451"/>
<protein>
    <submittedName>
        <fullName evidence="1">Uncharacterized protein</fullName>
    </submittedName>
</protein>
<dbReference type="InParanoid" id="A2DCG2"/>
<dbReference type="EMBL" id="DS113187">
    <property type="protein sequence ID" value="EAY21899.1"/>
    <property type="molecule type" value="Genomic_DNA"/>
</dbReference>
<dbReference type="AlphaFoldDB" id="A2DCG2"/>
<dbReference type="VEuPathDB" id="TrichDB:TVAGG3_0956920"/>
<evidence type="ECO:0000313" key="1">
    <source>
        <dbReference type="EMBL" id="EAY21899.1"/>
    </source>
</evidence>
<accession>A2DCG2</accession>
<organism evidence="1 2">
    <name type="scientific">Trichomonas vaginalis (strain ATCC PRA-98 / G3)</name>
    <dbReference type="NCBI Taxonomy" id="412133"/>
    <lineage>
        <taxon>Eukaryota</taxon>
        <taxon>Metamonada</taxon>
        <taxon>Parabasalia</taxon>
        <taxon>Trichomonadida</taxon>
        <taxon>Trichomonadidae</taxon>
        <taxon>Trichomonas</taxon>
    </lineage>
</organism>